<dbReference type="PANTHER" id="PTHR30482">
    <property type="entry name" value="HIGH-AFFINITY BRANCHED-CHAIN AMINO ACID TRANSPORT SYSTEM PERMEASE"/>
    <property type="match status" value="1"/>
</dbReference>
<dbReference type="Pfam" id="PF02653">
    <property type="entry name" value="BPD_transp_2"/>
    <property type="match status" value="1"/>
</dbReference>
<dbReference type="EMBL" id="JAKREW010000046">
    <property type="protein sequence ID" value="MCG7508563.1"/>
    <property type="molecule type" value="Genomic_DNA"/>
</dbReference>
<feature type="transmembrane region" description="Helical" evidence="6">
    <location>
        <begin position="206"/>
        <end position="231"/>
    </location>
</feature>
<evidence type="ECO:0000256" key="1">
    <source>
        <dbReference type="ARBA" id="ARBA00004651"/>
    </source>
</evidence>
<evidence type="ECO:0000256" key="6">
    <source>
        <dbReference type="SAM" id="Phobius"/>
    </source>
</evidence>
<dbReference type="CDD" id="cd06581">
    <property type="entry name" value="TM_PBP1_LivM_like"/>
    <property type="match status" value="1"/>
</dbReference>
<evidence type="ECO:0000256" key="3">
    <source>
        <dbReference type="ARBA" id="ARBA00022692"/>
    </source>
</evidence>
<feature type="transmembrane region" description="Helical" evidence="6">
    <location>
        <begin position="243"/>
        <end position="267"/>
    </location>
</feature>
<evidence type="ECO:0000256" key="5">
    <source>
        <dbReference type="ARBA" id="ARBA00023136"/>
    </source>
</evidence>
<keyword evidence="3 6" id="KW-0812">Transmembrane</keyword>
<evidence type="ECO:0000256" key="2">
    <source>
        <dbReference type="ARBA" id="ARBA00022475"/>
    </source>
</evidence>
<protein>
    <submittedName>
        <fullName evidence="7">Branched-chain amino acid ABC transporter permease</fullName>
    </submittedName>
</protein>
<feature type="transmembrane region" description="Helical" evidence="6">
    <location>
        <begin position="110"/>
        <end position="132"/>
    </location>
</feature>
<keyword evidence="5 6" id="KW-0472">Membrane</keyword>
<evidence type="ECO:0000256" key="4">
    <source>
        <dbReference type="ARBA" id="ARBA00022989"/>
    </source>
</evidence>
<dbReference type="RefSeq" id="WP_239370093.1">
    <property type="nucleotide sequence ID" value="NZ_JAKREW010000046.1"/>
</dbReference>
<evidence type="ECO:0000313" key="8">
    <source>
        <dbReference type="Proteomes" id="UP001201701"/>
    </source>
</evidence>
<keyword evidence="4 6" id="KW-1133">Transmembrane helix</keyword>
<evidence type="ECO:0000313" key="7">
    <source>
        <dbReference type="EMBL" id="MCG7508563.1"/>
    </source>
</evidence>
<feature type="transmembrane region" description="Helical" evidence="6">
    <location>
        <begin position="157"/>
        <end position="176"/>
    </location>
</feature>
<comment type="subcellular location">
    <subcellularLocation>
        <location evidence="1">Cell membrane</location>
        <topology evidence="1">Multi-pass membrane protein</topology>
    </subcellularLocation>
</comment>
<proteinExistence type="predicted"/>
<dbReference type="PANTHER" id="PTHR30482:SF17">
    <property type="entry name" value="ABC TRANSPORTER ATP-BINDING PROTEIN"/>
    <property type="match status" value="1"/>
</dbReference>
<dbReference type="InterPro" id="IPR043428">
    <property type="entry name" value="LivM-like"/>
</dbReference>
<accession>A0ABS9QM83</accession>
<feature type="transmembrane region" description="Helical" evidence="6">
    <location>
        <begin position="39"/>
        <end position="62"/>
    </location>
</feature>
<dbReference type="InterPro" id="IPR001851">
    <property type="entry name" value="ABC_transp_permease"/>
</dbReference>
<name>A0ABS9QM83_9HYPH</name>
<dbReference type="Proteomes" id="UP001201701">
    <property type="component" value="Unassembled WGS sequence"/>
</dbReference>
<feature type="transmembrane region" description="Helical" evidence="6">
    <location>
        <begin position="279"/>
        <end position="302"/>
    </location>
</feature>
<feature type="transmembrane region" description="Helical" evidence="6">
    <location>
        <begin position="12"/>
        <end position="33"/>
    </location>
</feature>
<reference evidence="7 8" key="1">
    <citation type="submission" date="2022-02" db="EMBL/GenBank/DDBJ databases">
        <title>Draft genome sequence of Mezorhizobium retamae strain IRAMC:0171 isolated from Retama raetam nodules.</title>
        <authorList>
            <person name="Bengaied R."/>
            <person name="Sbissi I."/>
            <person name="Huber K."/>
            <person name="Ghodbane F."/>
            <person name="Nouioui I."/>
            <person name="Tarhouni M."/>
            <person name="Gtari M."/>
        </authorList>
    </citation>
    <scope>NUCLEOTIDE SEQUENCE [LARGE SCALE GENOMIC DNA]</scope>
    <source>
        <strain evidence="7 8">IRAMC:0171</strain>
    </source>
</reference>
<feature type="transmembrane region" description="Helical" evidence="6">
    <location>
        <begin position="82"/>
        <end position="104"/>
    </location>
</feature>
<keyword evidence="2" id="KW-1003">Cell membrane</keyword>
<sequence>MIALPLIADATGYSALTSLATRILIYGIAAASLNLVLGYGGLVSFGHAAFFGIGGYVVGILYQHYSLEEPLFGFIPGTNQMLITLPVAILISGLAAAAIGALSLRTGGVQFIMITLAFAQMLFFLFVSLKTYGGDDGLIIRRTNELPGLNMRDKQTVYYVCLFITAVFFALLWRIVNSRFGNVLVGLRQSEKRMAAIGLPAYRYRLMAFIISGMGCGLAGALMANFLRFASPDMMHWTKSGELMVMVILGGVGTLFGPLIGAAVFIVLETTLAAWTENWQLALGFILLFVVLYTHGGVQALVSRLMGKR</sequence>
<keyword evidence="8" id="KW-1185">Reference proteome</keyword>
<organism evidence="7 8">
    <name type="scientific">Mesorhizobium retamae</name>
    <dbReference type="NCBI Taxonomy" id="2912854"/>
    <lineage>
        <taxon>Bacteria</taxon>
        <taxon>Pseudomonadati</taxon>
        <taxon>Pseudomonadota</taxon>
        <taxon>Alphaproteobacteria</taxon>
        <taxon>Hyphomicrobiales</taxon>
        <taxon>Phyllobacteriaceae</taxon>
        <taxon>Mesorhizobium</taxon>
    </lineage>
</organism>
<comment type="caution">
    <text evidence="7">The sequence shown here is derived from an EMBL/GenBank/DDBJ whole genome shotgun (WGS) entry which is preliminary data.</text>
</comment>
<gene>
    <name evidence="7" type="ORF">L4923_26325</name>
</gene>